<dbReference type="GO" id="GO:0009263">
    <property type="term" value="P:deoxyribonucleotide biosynthetic process"/>
    <property type="evidence" value="ECO:0007669"/>
    <property type="project" value="InterPro"/>
</dbReference>
<organism evidence="1 2">
    <name type="scientific">Caenorhabditis auriculariae</name>
    <dbReference type="NCBI Taxonomy" id="2777116"/>
    <lineage>
        <taxon>Eukaryota</taxon>
        <taxon>Metazoa</taxon>
        <taxon>Ecdysozoa</taxon>
        <taxon>Nematoda</taxon>
        <taxon>Chromadorea</taxon>
        <taxon>Rhabditida</taxon>
        <taxon>Rhabditina</taxon>
        <taxon>Rhabditomorpha</taxon>
        <taxon>Rhabditoidea</taxon>
        <taxon>Rhabditidae</taxon>
        <taxon>Peloderinae</taxon>
        <taxon>Caenorhabditis</taxon>
    </lineage>
</organism>
<comment type="caution">
    <text evidence="1">The sequence shown here is derived from an EMBL/GenBank/DDBJ whole genome shotgun (WGS) entry which is preliminary data.</text>
</comment>
<keyword evidence="2" id="KW-1185">Reference proteome</keyword>
<reference evidence="1" key="1">
    <citation type="submission" date="2020-10" db="EMBL/GenBank/DDBJ databases">
        <authorList>
            <person name="Kikuchi T."/>
        </authorList>
    </citation>
    <scope>NUCLEOTIDE SEQUENCE</scope>
    <source>
        <strain evidence="1">NKZ352</strain>
    </source>
</reference>
<dbReference type="GO" id="GO:0004748">
    <property type="term" value="F:ribonucleoside-diphosphate reductase activity, thioredoxin disulfide as acceptor"/>
    <property type="evidence" value="ECO:0007669"/>
    <property type="project" value="TreeGrafter"/>
</dbReference>
<sequence>MEPFSYAPIQSIGHSLLRQVTLYLNHQLVYDSDTNYAYLAYIGNTLNYDKSCKETTLQLAGYAPDEKMDTDASTDYQQRCKMVVKGKSCQVAANLLIPIFQTERLMLNYSNIRLVAHPNSSSFLVECQGQENALVAPRVRLNIEDVHLMVNAYDLHDGMSNALEKHLQETQMIQYPYTNVQLRHYNIEGNRTESAAIPCFTSRIPKRVIVGLVESDAFRGSTLKSPFNFQNFNIQNVYLDVGGVTVPNRPMNLDYPEDQFATAYLSMVEGLGLARNDRNNGITMEMFKNGYNFYVFELSPTANTPMFDLVKNSNVVLRIQFREKTPSDGLVALVYAEVDSMLLMNGDRCPVMEKFT</sequence>
<dbReference type="Proteomes" id="UP000835052">
    <property type="component" value="Unassembled WGS sequence"/>
</dbReference>
<dbReference type="GO" id="GO:0005829">
    <property type="term" value="C:cytosol"/>
    <property type="evidence" value="ECO:0007669"/>
    <property type="project" value="TreeGrafter"/>
</dbReference>
<dbReference type="AlphaFoldDB" id="A0A8S1HP49"/>
<dbReference type="PANTHER" id="PTHR23409">
    <property type="entry name" value="RIBONUCLEOSIDE-DIPHOSPHATE REDUCTASE SMALL CHAIN"/>
    <property type="match status" value="1"/>
</dbReference>
<evidence type="ECO:0000313" key="2">
    <source>
        <dbReference type="Proteomes" id="UP000835052"/>
    </source>
</evidence>
<proteinExistence type="predicted"/>
<protein>
    <submittedName>
        <fullName evidence="1">Uncharacterized protein</fullName>
    </submittedName>
</protein>
<dbReference type="InterPro" id="IPR000358">
    <property type="entry name" value="RNR_small_fam"/>
</dbReference>
<evidence type="ECO:0000313" key="1">
    <source>
        <dbReference type="EMBL" id="CAD6196202.1"/>
    </source>
</evidence>
<dbReference type="PANTHER" id="PTHR23409:SF21">
    <property type="entry name" value="CAPSID PROTEIN"/>
    <property type="match status" value="1"/>
</dbReference>
<dbReference type="OrthoDB" id="5870771at2759"/>
<name>A0A8S1HP49_9PELO</name>
<accession>A0A8S1HP49</accession>
<gene>
    <name evidence="1" type="ORF">CAUJ_LOCUS12117</name>
</gene>
<dbReference type="EMBL" id="CAJGYM010000068">
    <property type="protein sequence ID" value="CAD6196202.1"/>
    <property type="molecule type" value="Genomic_DNA"/>
</dbReference>